<proteinExistence type="predicted"/>
<comment type="caution">
    <text evidence="1">The sequence shown here is derived from an EMBL/GenBank/DDBJ whole genome shotgun (WGS) entry which is preliminary data.</text>
</comment>
<keyword evidence="2" id="KW-1185">Reference proteome</keyword>
<protein>
    <submittedName>
        <fullName evidence="1">Uncharacterized protein</fullName>
    </submittedName>
</protein>
<gene>
    <name evidence="1" type="ORF">K1T71_004037</name>
</gene>
<evidence type="ECO:0000313" key="2">
    <source>
        <dbReference type="Proteomes" id="UP000824533"/>
    </source>
</evidence>
<evidence type="ECO:0000313" key="1">
    <source>
        <dbReference type="EMBL" id="KAJ0180633.1"/>
    </source>
</evidence>
<dbReference type="Proteomes" id="UP000824533">
    <property type="component" value="Linkage Group LG06"/>
</dbReference>
<sequence length="262" mass="30894">MIANLQETVSQLVYLKRDVKKFKDEIVSKDNIIAALQREKETIIHKHEKNIMELRNDHEKYVEDITLENEKKFTQKQLECDTKVAQFTCAIEELKSKIKEMEVESRDKINVVVLEYEEKIQRGAAHVAQLQEQLEQQAARTEANIDVYRRRLEELEEKLKQSNFKHYLAQSVYPSSYENQVERPYSVNRDPYPDNSTIGMDSITEYRKPNPANITQNRPPKQNNLQVIVNKPPKTEKVPDKKGLFNITKKRKLLDMKDFVQF</sequence>
<accession>A0ACC1D9N7</accession>
<organism evidence="1 2">
    <name type="scientific">Dendrolimus kikuchii</name>
    <dbReference type="NCBI Taxonomy" id="765133"/>
    <lineage>
        <taxon>Eukaryota</taxon>
        <taxon>Metazoa</taxon>
        <taxon>Ecdysozoa</taxon>
        <taxon>Arthropoda</taxon>
        <taxon>Hexapoda</taxon>
        <taxon>Insecta</taxon>
        <taxon>Pterygota</taxon>
        <taxon>Neoptera</taxon>
        <taxon>Endopterygota</taxon>
        <taxon>Lepidoptera</taxon>
        <taxon>Glossata</taxon>
        <taxon>Ditrysia</taxon>
        <taxon>Bombycoidea</taxon>
        <taxon>Lasiocampidae</taxon>
        <taxon>Dendrolimus</taxon>
    </lineage>
</organism>
<name>A0ACC1D9N7_9NEOP</name>
<dbReference type="EMBL" id="CM034392">
    <property type="protein sequence ID" value="KAJ0180633.1"/>
    <property type="molecule type" value="Genomic_DNA"/>
</dbReference>
<reference evidence="1 2" key="1">
    <citation type="journal article" date="2021" name="Front. Genet.">
        <title>Chromosome-Level Genome Assembly Reveals Significant Gene Expansion in the Toll and IMD Signaling Pathways of Dendrolimus kikuchii.</title>
        <authorList>
            <person name="Zhou J."/>
            <person name="Wu P."/>
            <person name="Xiong Z."/>
            <person name="Liu N."/>
            <person name="Zhao N."/>
            <person name="Ji M."/>
            <person name="Qiu Y."/>
            <person name="Yang B."/>
        </authorList>
    </citation>
    <scope>NUCLEOTIDE SEQUENCE [LARGE SCALE GENOMIC DNA]</scope>
    <source>
        <strain evidence="1">Ann1</strain>
    </source>
</reference>